<keyword evidence="11" id="KW-0784">Thiamine biosynthesis</keyword>
<evidence type="ECO:0000256" key="1">
    <source>
        <dbReference type="ARBA" id="ARBA00001771"/>
    </source>
</evidence>
<dbReference type="UniPathway" id="UPA00060">
    <property type="reaction ID" value="UER00139"/>
</dbReference>
<evidence type="ECO:0000313" key="13">
    <source>
        <dbReference type="EMBL" id="CAE8616984.1"/>
    </source>
</evidence>
<dbReference type="OMA" id="KRPLVHN"/>
<keyword evidence="9" id="KW-0067">ATP-binding</keyword>
<dbReference type="GO" id="GO:0009229">
    <property type="term" value="P:thiamine diphosphate biosynthetic process"/>
    <property type="evidence" value="ECO:0007669"/>
    <property type="project" value="UniProtKB-UniPathway"/>
</dbReference>
<gene>
    <name evidence="13" type="ORF">PGLA1383_LOCUS34650</name>
</gene>
<keyword evidence="6" id="KW-0479">Metal-binding</keyword>
<proteinExistence type="inferred from homology"/>
<dbReference type="CDD" id="cd01170">
    <property type="entry name" value="THZ_kinase"/>
    <property type="match status" value="1"/>
</dbReference>
<feature type="region of interest" description="Disordered" evidence="12">
    <location>
        <begin position="159"/>
        <end position="179"/>
    </location>
</feature>
<evidence type="ECO:0000256" key="9">
    <source>
        <dbReference type="ARBA" id="ARBA00022840"/>
    </source>
</evidence>
<evidence type="ECO:0000256" key="7">
    <source>
        <dbReference type="ARBA" id="ARBA00022741"/>
    </source>
</evidence>
<dbReference type="GO" id="GO:0000287">
    <property type="term" value="F:magnesium ion binding"/>
    <property type="evidence" value="ECO:0007669"/>
    <property type="project" value="InterPro"/>
</dbReference>
<dbReference type="SUPFAM" id="SSF53613">
    <property type="entry name" value="Ribokinase-like"/>
    <property type="match status" value="1"/>
</dbReference>
<dbReference type="InterPro" id="IPR000417">
    <property type="entry name" value="Hyethyz_kinase"/>
</dbReference>
<protein>
    <recommendedName>
        <fullName evidence="4">hydroxyethylthiazole kinase</fullName>
        <ecNumber evidence="4">2.7.1.50</ecNumber>
    </recommendedName>
</protein>
<dbReference type="EC" id="2.7.1.50" evidence="4"/>
<comment type="pathway">
    <text evidence="3">Cofactor biosynthesis; thiamine diphosphate biosynthesis; 4-methyl-5-(2-phosphoethyl)-thiazole from 5-(2-hydroxyethyl)-4-methylthiazole: step 1/1.</text>
</comment>
<name>A0A813FW20_POLGL</name>
<organism evidence="13 14">
    <name type="scientific">Polarella glacialis</name>
    <name type="common">Dinoflagellate</name>
    <dbReference type="NCBI Taxonomy" id="89957"/>
    <lineage>
        <taxon>Eukaryota</taxon>
        <taxon>Sar</taxon>
        <taxon>Alveolata</taxon>
        <taxon>Dinophyceae</taxon>
        <taxon>Suessiales</taxon>
        <taxon>Suessiaceae</taxon>
        <taxon>Polarella</taxon>
    </lineage>
</organism>
<evidence type="ECO:0000256" key="4">
    <source>
        <dbReference type="ARBA" id="ARBA00012129"/>
    </source>
</evidence>
<comment type="caution">
    <text evidence="13">The sequence shown here is derived from an EMBL/GenBank/DDBJ whole genome shotgun (WGS) entry which is preliminary data.</text>
</comment>
<evidence type="ECO:0000256" key="5">
    <source>
        <dbReference type="ARBA" id="ARBA00022679"/>
    </source>
</evidence>
<dbReference type="Gene3D" id="3.40.1190.20">
    <property type="match status" value="1"/>
</dbReference>
<evidence type="ECO:0000313" key="14">
    <source>
        <dbReference type="Proteomes" id="UP000654075"/>
    </source>
</evidence>
<dbReference type="OrthoDB" id="4994at2759"/>
<dbReference type="AlphaFoldDB" id="A0A813FW20"/>
<keyword evidence="8" id="KW-0418">Kinase</keyword>
<dbReference type="Proteomes" id="UP000654075">
    <property type="component" value="Unassembled WGS sequence"/>
</dbReference>
<dbReference type="GO" id="GO:0004417">
    <property type="term" value="F:hydroxyethylthiazole kinase activity"/>
    <property type="evidence" value="ECO:0007669"/>
    <property type="project" value="UniProtKB-EC"/>
</dbReference>
<keyword evidence="7" id="KW-0547">Nucleotide-binding</keyword>
<reference evidence="13" key="1">
    <citation type="submission" date="2021-02" db="EMBL/GenBank/DDBJ databases">
        <authorList>
            <person name="Dougan E. K."/>
            <person name="Rhodes N."/>
            <person name="Thang M."/>
            <person name="Chan C."/>
        </authorList>
    </citation>
    <scope>NUCLEOTIDE SEQUENCE</scope>
</reference>
<evidence type="ECO:0000256" key="8">
    <source>
        <dbReference type="ARBA" id="ARBA00022777"/>
    </source>
</evidence>
<accession>A0A813FW20</accession>
<keyword evidence="10" id="KW-0460">Magnesium</keyword>
<dbReference type="GO" id="GO:0005524">
    <property type="term" value="F:ATP binding"/>
    <property type="evidence" value="ECO:0007669"/>
    <property type="project" value="UniProtKB-KW"/>
</dbReference>
<feature type="non-terminal residue" evidence="13">
    <location>
        <position position="1"/>
    </location>
</feature>
<comment type="catalytic activity">
    <reaction evidence="1">
        <text>5-(2-hydroxyethyl)-4-methylthiazole + ATP = 4-methyl-5-(2-phosphooxyethyl)-thiazole + ADP + H(+)</text>
        <dbReference type="Rhea" id="RHEA:24212"/>
        <dbReference type="ChEBI" id="CHEBI:15378"/>
        <dbReference type="ChEBI" id="CHEBI:17957"/>
        <dbReference type="ChEBI" id="CHEBI:30616"/>
        <dbReference type="ChEBI" id="CHEBI:58296"/>
        <dbReference type="ChEBI" id="CHEBI:456216"/>
        <dbReference type="EC" id="2.7.1.50"/>
    </reaction>
</comment>
<keyword evidence="5" id="KW-0808">Transferase</keyword>
<sequence>PIYFSSSLRRGETASSSIAPPAVPTMEDKLWDAVAQVKAKGPLVQCLTNFVSMDFMANGLLALGASPAMIHSTGELAAAVPIVGAIGGAVSINIGTLDERWIESFKMTVRLCKDNNVPWVLDPVAAGFTPLRTETALELMEIYPPAVLRGNGSEILALSPAPPSEGGATEEGGKGVDSSKSSDAALDAAVRLAARFGCVVCVSGAVDYVVFVPDAGEDYVVFVPDAVVSTCPHGVEMLTKVTGAGCLVTSVIGAFVAAAQATTTAAIAEAATLAFTFYGICAELAAKESSGPGSFRVAFLDKLYSTTRESSVGIAIKTSLSPFF</sequence>
<evidence type="ECO:0000256" key="6">
    <source>
        <dbReference type="ARBA" id="ARBA00022723"/>
    </source>
</evidence>
<dbReference type="Pfam" id="PF02110">
    <property type="entry name" value="HK"/>
    <property type="match status" value="1"/>
</dbReference>
<dbReference type="EMBL" id="CAJNNV010026021">
    <property type="protein sequence ID" value="CAE8616984.1"/>
    <property type="molecule type" value="Genomic_DNA"/>
</dbReference>
<evidence type="ECO:0000256" key="11">
    <source>
        <dbReference type="ARBA" id="ARBA00022977"/>
    </source>
</evidence>
<dbReference type="HAMAP" id="MF_00228">
    <property type="entry name" value="Thz_kinase"/>
    <property type="match status" value="1"/>
</dbReference>
<dbReference type="NCBIfam" id="NF006830">
    <property type="entry name" value="PRK09355.1"/>
    <property type="match status" value="1"/>
</dbReference>
<dbReference type="InterPro" id="IPR029056">
    <property type="entry name" value="Ribokinase-like"/>
</dbReference>
<evidence type="ECO:0000256" key="10">
    <source>
        <dbReference type="ARBA" id="ARBA00022842"/>
    </source>
</evidence>
<evidence type="ECO:0000256" key="12">
    <source>
        <dbReference type="SAM" id="MobiDB-lite"/>
    </source>
</evidence>
<dbReference type="GO" id="GO:0009228">
    <property type="term" value="P:thiamine biosynthetic process"/>
    <property type="evidence" value="ECO:0007669"/>
    <property type="project" value="UniProtKB-KW"/>
</dbReference>
<comment type="cofactor">
    <cofactor evidence="2">
        <name>Mg(2+)</name>
        <dbReference type="ChEBI" id="CHEBI:18420"/>
    </cofactor>
</comment>
<keyword evidence="14" id="KW-1185">Reference proteome</keyword>
<evidence type="ECO:0000256" key="3">
    <source>
        <dbReference type="ARBA" id="ARBA00004868"/>
    </source>
</evidence>
<dbReference type="PRINTS" id="PR01099">
    <property type="entry name" value="HYETHTZKNASE"/>
</dbReference>
<evidence type="ECO:0000256" key="2">
    <source>
        <dbReference type="ARBA" id="ARBA00001946"/>
    </source>
</evidence>